<name>A0ABP6LH25_9ACTN</name>
<proteinExistence type="predicted"/>
<dbReference type="EMBL" id="BAAAWD010000031">
    <property type="protein sequence ID" value="GAA3041557.1"/>
    <property type="molecule type" value="Genomic_DNA"/>
</dbReference>
<sequence length="122" mass="12972">MVFGYKAVDQQLLEALPADAHRVTMAGGWAAAWSPDSSASTSSARVTSATLAALEKELTRRPAVDLHDAEPGRVASRPWRTREQSSDVRLRVSGLPAGVAHRLLSMILQAQGRRLAALEGGG</sequence>
<dbReference type="Proteomes" id="UP001499930">
    <property type="component" value="Unassembled WGS sequence"/>
</dbReference>
<feature type="region of interest" description="Disordered" evidence="1">
    <location>
        <begin position="63"/>
        <end position="85"/>
    </location>
</feature>
<evidence type="ECO:0000256" key="1">
    <source>
        <dbReference type="SAM" id="MobiDB-lite"/>
    </source>
</evidence>
<gene>
    <name evidence="2" type="ORF">GCM10017559_82940</name>
</gene>
<keyword evidence="3" id="KW-1185">Reference proteome</keyword>
<evidence type="ECO:0000313" key="3">
    <source>
        <dbReference type="Proteomes" id="UP001499930"/>
    </source>
</evidence>
<evidence type="ECO:0000313" key="2">
    <source>
        <dbReference type="EMBL" id="GAA3041557.1"/>
    </source>
</evidence>
<reference evidence="3" key="1">
    <citation type="journal article" date="2019" name="Int. J. Syst. Evol. Microbiol.">
        <title>The Global Catalogue of Microorganisms (GCM) 10K type strain sequencing project: providing services to taxonomists for standard genome sequencing and annotation.</title>
        <authorList>
            <consortium name="The Broad Institute Genomics Platform"/>
            <consortium name="The Broad Institute Genome Sequencing Center for Infectious Disease"/>
            <person name="Wu L."/>
            <person name="Ma J."/>
        </authorList>
    </citation>
    <scope>NUCLEOTIDE SEQUENCE [LARGE SCALE GENOMIC DNA]</scope>
    <source>
        <strain evidence="3">JCM 3106</strain>
    </source>
</reference>
<organism evidence="2 3">
    <name type="scientific">Streptosporangium longisporum</name>
    <dbReference type="NCBI Taxonomy" id="46187"/>
    <lineage>
        <taxon>Bacteria</taxon>
        <taxon>Bacillati</taxon>
        <taxon>Actinomycetota</taxon>
        <taxon>Actinomycetes</taxon>
        <taxon>Streptosporangiales</taxon>
        <taxon>Streptosporangiaceae</taxon>
        <taxon>Streptosporangium</taxon>
    </lineage>
</organism>
<protein>
    <submittedName>
        <fullName evidence="2">Uncharacterized protein</fullName>
    </submittedName>
</protein>
<comment type="caution">
    <text evidence="2">The sequence shown here is derived from an EMBL/GenBank/DDBJ whole genome shotgun (WGS) entry which is preliminary data.</text>
</comment>
<accession>A0ABP6LH25</accession>